<evidence type="ECO:0000256" key="3">
    <source>
        <dbReference type="ARBA" id="ARBA00022692"/>
    </source>
</evidence>
<keyword evidence="5 6" id="KW-0472">Membrane</keyword>
<dbReference type="Pfam" id="PF06271">
    <property type="entry name" value="RDD"/>
    <property type="match status" value="1"/>
</dbReference>
<organism evidence="8 9">
    <name type="scientific">Paenibacillus ehimensis</name>
    <dbReference type="NCBI Taxonomy" id="79264"/>
    <lineage>
        <taxon>Bacteria</taxon>
        <taxon>Bacillati</taxon>
        <taxon>Bacillota</taxon>
        <taxon>Bacilli</taxon>
        <taxon>Bacillales</taxon>
        <taxon>Paenibacillaceae</taxon>
        <taxon>Paenibacillus</taxon>
    </lineage>
</organism>
<feature type="domain" description="RDD" evidence="7">
    <location>
        <begin position="2"/>
        <end position="142"/>
    </location>
</feature>
<dbReference type="PANTHER" id="PTHR36115:SF4">
    <property type="entry name" value="MEMBRANE PROTEIN"/>
    <property type="match status" value="1"/>
</dbReference>
<comment type="subcellular location">
    <subcellularLocation>
        <location evidence="1">Cell membrane</location>
        <topology evidence="1">Multi-pass membrane protein</topology>
    </subcellularLocation>
</comment>
<dbReference type="InterPro" id="IPR051791">
    <property type="entry name" value="Pra-immunoreactive"/>
</dbReference>
<evidence type="ECO:0000256" key="6">
    <source>
        <dbReference type="SAM" id="Phobius"/>
    </source>
</evidence>
<dbReference type="PANTHER" id="PTHR36115">
    <property type="entry name" value="PROLINE-RICH ANTIGEN HOMOLOG-RELATED"/>
    <property type="match status" value="1"/>
</dbReference>
<evidence type="ECO:0000256" key="5">
    <source>
        <dbReference type="ARBA" id="ARBA00023136"/>
    </source>
</evidence>
<protein>
    <submittedName>
        <fullName evidence="8">RDD family protein</fullName>
    </submittedName>
</protein>
<keyword evidence="9" id="KW-1185">Reference proteome</keyword>
<keyword evidence="3 6" id="KW-0812">Transmembrane</keyword>
<evidence type="ECO:0000259" key="7">
    <source>
        <dbReference type="Pfam" id="PF06271"/>
    </source>
</evidence>
<feature type="transmembrane region" description="Helical" evidence="6">
    <location>
        <begin position="110"/>
        <end position="129"/>
    </location>
</feature>
<sequence>MYSGFWKRLCAYIIDGIILYVASVILGSVFTMFEYLLMIPFALNLTQSATTFVWVTVGARFLLIIATGWLYYAFMESSKWKATLGKLATGSVVVDERNERISFARASGRYWSKLISVCTLYVGFIMAGFTQKKQALHDMIAKTYVVDKNVLELQAEGYGNADVREI</sequence>
<evidence type="ECO:0000313" key="9">
    <source>
        <dbReference type="Proteomes" id="UP001168883"/>
    </source>
</evidence>
<evidence type="ECO:0000313" key="8">
    <source>
        <dbReference type="EMBL" id="MDO3675601.1"/>
    </source>
</evidence>
<evidence type="ECO:0000256" key="1">
    <source>
        <dbReference type="ARBA" id="ARBA00004651"/>
    </source>
</evidence>
<dbReference type="RefSeq" id="WP_127484213.1">
    <property type="nucleotide sequence ID" value="NZ_JAUMKJ010000001.1"/>
</dbReference>
<dbReference type="Proteomes" id="UP001168883">
    <property type="component" value="Unassembled WGS sequence"/>
</dbReference>
<feature type="transmembrane region" description="Helical" evidence="6">
    <location>
        <begin position="53"/>
        <end position="74"/>
    </location>
</feature>
<gene>
    <name evidence="8" type="ORF">Q3C12_01195</name>
</gene>
<keyword evidence="2" id="KW-1003">Cell membrane</keyword>
<keyword evidence="4 6" id="KW-1133">Transmembrane helix</keyword>
<evidence type="ECO:0000256" key="2">
    <source>
        <dbReference type="ARBA" id="ARBA00022475"/>
    </source>
</evidence>
<evidence type="ECO:0000256" key="4">
    <source>
        <dbReference type="ARBA" id="ARBA00022989"/>
    </source>
</evidence>
<reference evidence="8" key="1">
    <citation type="submission" date="2023-07" db="EMBL/GenBank/DDBJ databases">
        <authorList>
            <person name="Aktuganov G."/>
            <person name="Boyko T."/>
            <person name="Delegan Y."/>
            <person name="Galimzianova N."/>
            <person name="Gilvanova E."/>
            <person name="Korobov V."/>
            <person name="Kuzmina L."/>
            <person name="Melentiev A."/>
            <person name="Milman P."/>
            <person name="Ryabova A."/>
            <person name="Stupak E."/>
            <person name="Yasakov T."/>
            <person name="Zharikova N."/>
            <person name="Zhurenko E."/>
        </authorList>
    </citation>
    <scope>NUCLEOTIDE SEQUENCE</scope>
    <source>
        <strain evidence="8">IB-739</strain>
    </source>
</reference>
<name>A0ABT8V2F8_9BACL</name>
<feature type="transmembrane region" description="Helical" evidence="6">
    <location>
        <begin position="12"/>
        <end position="33"/>
    </location>
</feature>
<proteinExistence type="predicted"/>
<accession>A0ABT8V2F8</accession>
<dbReference type="InterPro" id="IPR010432">
    <property type="entry name" value="RDD"/>
</dbReference>
<dbReference type="EMBL" id="JAUMKJ010000001">
    <property type="protein sequence ID" value="MDO3675601.1"/>
    <property type="molecule type" value="Genomic_DNA"/>
</dbReference>
<comment type="caution">
    <text evidence="8">The sequence shown here is derived from an EMBL/GenBank/DDBJ whole genome shotgun (WGS) entry which is preliminary data.</text>
</comment>